<proteinExistence type="predicted"/>
<dbReference type="CDD" id="cd02440">
    <property type="entry name" value="AdoMet_MTases"/>
    <property type="match status" value="1"/>
</dbReference>
<dbReference type="Pfam" id="PF00891">
    <property type="entry name" value="Methyltransf_2"/>
    <property type="match status" value="1"/>
</dbReference>
<dbReference type="PROSITE" id="PS51683">
    <property type="entry name" value="SAM_OMT_II"/>
    <property type="match status" value="1"/>
</dbReference>
<dbReference type="InterPro" id="IPR001077">
    <property type="entry name" value="COMT_C"/>
</dbReference>
<reference evidence="5 6" key="2">
    <citation type="submission" date="2019-09" db="EMBL/GenBank/DDBJ databases">
        <title>Mesorhizobium sp. MaA-C15 isolated from Microcystis aeruginosa.</title>
        <authorList>
            <person name="Jeong S.E."/>
            <person name="Jin H.M."/>
            <person name="Jeon C.O."/>
        </authorList>
    </citation>
    <scope>NUCLEOTIDE SEQUENCE [LARGE SCALE GENOMIC DNA]</scope>
    <source>
        <strain evidence="5 6">MaA-C15</strain>
    </source>
</reference>
<dbReference type="Proteomes" id="UP000323258">
    <property type="component" value="Unassembled WGS sequence"/>
</dbReference>
<dbReference type="GO" id="GO:0032259">
    <property type="term" value="P:methylation"/>
    <property type="evidence" value="ECO:0007669"/>
    <property type="project" value="UniProtKB-KW"/>
</dbReference>
<dbReference type="EMBL" id="VSZS01000051">
    <property type="protein sequence ID" value="TYR35638.1"/>
    <property type="molecule type" value="Genomic_DNA"/>
</dbReference>
<dbReference type="RefSeq" id="WP_148913009.1">
    <property type="nucleotide sequence ID" value="NZ_VSZS01000051.1"/>
</dbReference>
<name>A0A5D4H4P8_9HYPH</name>
<accession>A0A5D4H4P8</accession>
<dbReference type="Gene3D" id="3.40.50.150">
    <property type="entry name" value="Vaccinia Virus protein VP39"/>
    <property type="match status" value="1"/>
</dbReference>
<dbReference type="SUPFAM" id="SSF53335">
    <property type="entry name" value="S-adenosyl-L-methionine-dependent methyltransferases"/>
    <property type="match status" value="1"/>
</dbReference>
<organism evidence="5 6">
    <name type="scientific">Neoaquamicrobium microcysteis</name>
    <dbReference type="NCBI Taxonomy" id="2682781"/>
    <lineage>
        <taxon>Bacteria</taxon>
        <taxon>Pseudomonadati</taxon>
        <taxon>Pseudomonadota</taxon>
        <taxon>Alphaproteobacteria</taxon>
        <taxon>Hyphomicrobiales</taxon>
        <taxon>Phyllobacteriaceae</taxon>
        <taxon>Neoaquamicrobium</taxon>
    </lineage>
</organism>
<dbReference type="AlphaFoldDB" id="A0A5D4H4P8"/>
<sequence length="236" mass="25373">MRDFVALLGTPGRWGAVGELKHAVLTDESGMHGAFGMGVFEYHNHYPEEGALFDRAMLAKARADVAAVLAGYDFSDRELIVDVGGGSGHLLDAILKKSGGRGALFEMPRVAERVAAGMPPFEVVAGDFFTDPLPPGDTYLLMQVVHDWADEEARKILSAARRAAWPGAKLLLIEVIIPENSAPHPAHALDVLMMAVTGGRERTESDYAALMAEADWRLQRVVTLEGRGAIIEGIAA</sequence>
<dbReference type="GO" id="GO:0008171">
    <property type="term" value="F:O-methyltransferase activity"/>
    <property type="evidence" value="ECO:0007669"/>
    <property type="project" value="InterPro"/>
</dbReference>
<protein>
    <recommendedName>
        <fullName evidence="4">O-methyltransferase C-terminal domain-containing protein</fullName>
    </recommendedName>
</protein>
<dbReference type="OrthoDB" id="9766840at2"/>
<evidence type="ECO:0000256" key="2">
    <source>
        <dbReference type="ARBA" id="ARBA00022679"/>
    </source>
</evidence>
<keyword evidence="1" id="KW-0489">Methyltransferase</keyword>
<dbReference type="InterPro" id="IPR016461">
    <property type="entry name" value="COMT-like"/>
</dbReference>
<feature type="domain" description="O-methyltransferase C-terminal" evidence="4">
    <location>
        <begin position="19"/>
        <end position="216"/>
    </location>
</feature>
<reference evidence="5 6" key="1">
    <citation type="submission" date="2019-08" db="EMBL/GenBank/DDBJ databases">
        <authorList>
            <person name="Seo Y.L."/>
        </authorList>
    </citation>
    <scope>NUCLEOTIDE SEQUENCE [LARGE SCALE GENOMIC DNA]</scope>
    <source>
        <strain evidence="5 6">MaA-C15</strain>
    </source>
</reference>
<keyword evidence="3" id="KW-0949">S-adenosyl-L-methionine</keyword>
<evidence type="ECO:0000313" key="5">
    <source>
        <dbReference type="EMBL" id="TYR35638.1"/>
    </source>
</evidence>
<keyword evidence="6" id="KW-1185">Reference proteome</keyword>
<evidence type="ECO:0000256" key="3">
    <source>
        <dbReference type="ARBA" id="ARBA00022691"/>
    </source>
</evidence>
<evidence type="ECO:0000256" key="1">
    <source>
        <dbReference type="ARBA" id="ARBA00022603"/>
    </source>
</evidence>
<comment type="caution">
    <text evidence="5">The sequence shown here is derived from an EMBL/GenBank/DDBJ whole genome shotgun (WGS) entry which is preliminary data.</text>
</comment>
<dbReference type="PANTHER" id="PTHR43712">
    <property type="entry name" value="PUTATIVE (AFU_ORTHOLOGUE AFUA_4G14580)-RELATED"/>
    <property type="match status" value="1"/>
</dbReference>
<dbReference type="InterPro" id="IPR029063">
    <property type="entry name" value="SAM-dependent_MTases_sf"/>
</dbReference>
<evidence type="ECO:0000313" key="6">
    <source>
        <dbReference type="Proteomes" id="UP000323258"/>
    </source>
</evidence>
<gene>
    <name evidence="5" type="ORF">FY036_01855</name>
</gene>
<evidence type="ECO:0000259" key="4">
    <source>
        <dbReference type="Pfam" id="PF00891"/>
    </source>
</evidence>
<keyword evidence="2" id="KW-0808">Transferase</keyword>
<dbReference type="PANTHER" id="PTHR43712:SF2">
    <property type="entry name" value="O-METHYLTRANSFERASE CICE"/>
    <property type="match status" value="1"/>
</dbReference>